<keyword evidence="5" id="KW-1185">Reference proteome</keyword>
<dbReference type="GO" id="GO:0007266">
    <property type="term" value="P:Rho protein signal transduction"/>
    <property type="evidence" value="ECO:0007669"/>
    <property type="project" value="TreeGrafter"/>
</dbReference>
<dbReference type="Gene3D" id="2.30.30.40">
    <property type="entry name" value="SH3 Domains"/>
    <property type="match status" value="1"/>
</dbReference>
<evidence type="ECO:0000313" key="6">
    <source>
        <dbReference type="WBParaSite" id="PSAMB.scaffold1489size30818.g13427.t1"/>
    </source>
</evidence>
<dbReference type="GO" id="GO:0003779">
    <property type="term" value="F:actin binding"/>
    <property type="evidence" value="ECO:0007669"/>
    <property type="project" value="TreeGrafter"/>
</dbReference>
<feature type="compositionally biased region" description="Polar residues" evidence="3">
    <location>
        <begin position="151"/>
        <end position="160"/>
    </location>
</feature>
<reference evidence="6" key="1">
    <citation type="submission" date="2022-11" db="UniProtKB">
        <authorList>
            <consortium name="WormBaseParasite"/>
        </authorList>
    </citation>
    <scope>IDENTIFICATION</scope>
</reference>
<dbReference type="InterPro" id="IPR036028">
    <property type="entry name" value="SH3-like_dom_sf"/>
</dbReference>
<dbReference type="PANTHER" id="PTHR12287">
    <property type="entry name" value="EPIDERMAL GROWTH FACTOR RECEPTOR KINASE SUBSTRATE EPS8-RELATED PROTEIN"/>
    <property type="match status" value="1"/>
</dbReference>
<dbReference type="GO" id="GO:0035023">
    <property type="term" value="P:regulation of Rho protein signal transduction"/>
    <property type="evidence" value="ECO:0007669"/>
    <property type="project" value="TreeGrafter"/>
</dbReference>
<sequence length="306" mass="35080">MLLANGGCGVAMSRTLGLGPPARDLYSAEVARTMMLRRQIQQSRTPDRVRKWVLAVDMDRMTLERERLEFEREKVIERERRLMDEERRVRQEKSRLEAERRMLIEEQERRSVASERPAPGSYYRDSAQNSPTPMRRTVSSQPVMTSHGIPASQTDQSPRQKSFFEDLRQRRCKVVQATYDRVAQNPKELTVTRGEFLEVLSDSKNWWECRNVHNRVGYVPHTILSVVATREDSPQSVPPQDPLFVAPSMSQNSGPPSANYSQDRGTGGNMNGNGSSSISPRPGMMGDDTPEYIKQRQGKRGEFRYF</sequence>
<dbReference type="InterPro" id="IPR039801">
    <property type="entry name" value="EPS8-like"/>
</dbReference>
<dbReference type="Pfam" id="PF07653">
    <property type="entry name" value="SH3_2"/>
    <property type="match status" value="1"/>
</dbReference>
<evidence type="ECO:0000256" key="2">
    <source>
        <dbReference type="PROSITE-ProRule" id="PRU00192"/>
    </source>
</evidence>
<dbReference type="WBParaSite" id="PSAMB.scaffold1489size30818.g13427.t1">
    <property type="protein sequence ID" value="PSAMB.scaffold1489size30818.g13427.t1"/>
    <property type="gene ID" value="PSAMB.scaffold1489size30818.g13427"/>
</dbReference>
<evidence type="ECO:0000259" key="4">
    <source>
        <dbReference type="PROSITE" id="PS50002"/>
    </source>
</evidence>
<feature type="compositionally biased region" description="Polar residues" evidence="3">
    <location>
        <begin position="126"/>
        <end position="144"/>
    </location>
</feature>
<dbReference type="AlphaFoldDB" id="A0A914V2Z3"/>
<dbReference type="SMART" id="SM00326">
    <property type="entry name" value="SH3"/>
    <property type="match status" value="1"/>
</dbReference>
<feature type="compositionally biased region" description="Polar residues" evidence="3">
    <location>
        <begin position="248"/>
        <end position="264"/>
    </location>
</feature>
<protein>
    <submittedName>
        <fullName evidence="6">SH3 domain-containing protein</fullName>
    </submittedName>
</protein>
<accession>A0A914V2Z3</accession>
<dbReference type="Proteomes" id="UP000887566">
    <property type="component" value="Unplaced"/>
</dbReference>
<evidence type="ECO:0000313" key="5">
    <source>
        <dbReference type="Proteomes" id="UP000887566"/>
    </source>
</evidence>
<dbReference type="GO" id="GO:0005886">
    <property type="term" value="C:plasma membrane"/>
    <property type="evidence" value="ECO:0007669"/>
    <property type="project" value="TreeGrafter"/>
</dbReference>
<evidence type="ECO:0000256" key="1">
    <source>
        <dbReference type="ARBA" id="ARBA00022443"/>
    </source>
</evidence>
<feature type="domain" description="SH3" evidence="4">
    <location>
        <begin position="170"/>
        <end position="229"/>
    </location>
</feature>
<feature type="region of interest" description="Disordered" evidence="3">
    <location>
        <begin position="107"/>
        <end position="162"/>
    </location>
</feature>
<proteinExistence type="predicted"/>
<dbReference type="SUPFAM" id="SSF50044">
    <property type="entry name" value="SH3-domain"/>
    <property type="match status" value="1"/>
</dbReference>
<organism evidence="5 6">
    <name type="scientific">Plectus sambesii</name>
    <dbReference type="NCBI Taxonomy" id="2011161"/>
    <lineage>
        <taxon>Eukaryota</taxon>
        <taxon>Metazoa</taxon>
        <taxon>Ecdysozoa</taxon>
        <taxon>Nematoda</taxon>
        <taxon>Chromadorea</taxon>
        <taxon>Plectida</taxon>
        <taxon>Plectina</taxon>
        <taxon>Plectoidea</taxon>
        <taxon>Plectidae</taxon>
        <taxon>Plectus</taxon>
    </lineage>
</organism>
<keyword evidence="1 2" id="KW-0728">SH3 domain</keyword>
<dbReference type="PANTHER" id="PTHR12287:SF23">
    <property type="entry name" value="AROUSER, ISOFORM A-RELATED"/>
    <property type="match status" value="1"/>
</dbReference>
<name>A0A914V2Z3_9BILA</name>
<feature type="region of interest" description="Disordered" evidence="3">
    <location>
        <begin position="232"/>
        <end position="306"/>
    </location>
</feature>
<dbReference type="PROSITE" id="PS50002">
    <property type="entry name" value="SH3"/>
    <property type="match status" value="1"/>
</dbReference>
<dbReference type="InterPro" id="IPR001452">
    <property type="entry name" value="SH3_domain"/>
</dbReference>
<feature type="compositionally biased region" description="Basic and acidic residues" evidence="3">
    <location>
        <begin position="291"/>
        <end position="306"/>
    </location>
</feature>
<evidence type="ECO:0000256" key="3">
    <source>
        <dbReference type="SAM" id="MobiDB-lite"/>
    </source>
</evidence>